<organism evidence="1 2">
    <name type="scientific">Niallia circulans</name>
    <name type="common">Bacillus circulans</name>
    <dbReference type="NCBI Taxonomy" id="1397"/>
    <lineage>
        <taxon>Bacteria</taxon>
        <taxon>Bacillati</taxon>
        <taxon>Bacillota</taxon>
        <taxon>Bacilli</taxon>
        <taxon>Bacillales</taxon>
        <taxon>Bacillaceae</taxon>
        <taxon>Niallia</taxon>
    </lineage>
</organism>
<proteinExistence type="predicted"/>
<evidence type="ECO:0000313" key="1">
    <source>
        <dbReference type="EMBL" id="PAD85026.1"/>
    </source>
</evidence>
<reference evidence="1 2" key="1">
    <citation type="submission" date="2017-07" db="EMBL/GenBank/DDBJ databases">
        <title>Isolation and whole genome analysis of endospore-forming bacteria from heroin.</title>
        <authorList>
            <person name="Kalinowski J."/>
            <person name="Ahrens B."/>
            <person name="Al-Dilaimi A."/>
            <person name="Winkler A."/>
            <person name="Wibberg D."/>
            <person name="Schleenbecker U."/>
            <person name="Ruckert C."/>
            <person name="Wolfel R."/>
            <person name="Grass G."/>
        </authorList>
    </citation>
    <scope>NUCLEOTIDE SEQUENCE [LARGE SCALE GENOMIC DNA]</scope>
    <source>
        <strain evidence="1 2">7521-2</strain>
    </source>
</reference>
<accession>A0AA91Z2Y8</accession>
<dbReference type="AlphaFoldDB" id="A0AA91Z2Y8"/>
<name>A0AA91Z2Y8_NIACI</name>
<dbReference type="RefSeq" id="WP_095328568.1">
    <property type="nucleotide sequence ID" value="NZ_NPBQ01000013.1"/>
</dbReference>
<evidence type="ECO:0000313" key="2">
    <source>
        <dbReference type="Proteomes" id="UP000216961"/>
    </source>
</evidence>
<dbReference type="Proteomes" id="UP000216961">
    <property type="component" value="Unassembled WGS sequence"/>
</dbReference>
<sequence>MGLQYGIKEVLDVNIVDFKTKNPVAFVDYAQATTNEVTGERLDLTGGRGNAKQMSFDHSKAGTFTLTVPLVDLNLLALLTGEELGKGVGSIFKREVLKITETDGAPSVTLSETPVGDVKLYKLKGLRDTGEELTITGVTAKEVDISTPAVNGEEVIAFYQYAAPATSNRVSIKSTKFPKTVAIYGTGLARNQEDDSDYPCHVTVYKAKPQQNMTFTMSGTEATNLEIVFDMYEVKDASGEGTYIDYIFENDDEA</sequence>
<gene>
    <name evidence="1" type="ORF">CHH57_01570</name>
</gene>
<comment type="caution">
    <text evidence="1">The sequence shown here is derived from an EMBL/GenBank/DDBJ whole genome shotgun (WGS) entry which is preliminary data.</text>
</comment>
<protein>
    <submittedName>
        <fullName evidence="1">Uncharacterized protein</fullName>
    </submittedName>
</protein>
<dbReference type="EMBL" id="NPBQ01000013">
    <property type="protein sequence ID" value="PAD85026.1"/>
    <property type="molecule type" value="Genomic_DNA"/>
</dbReference>